<dbReference type="AlphaFoldDB" id="A0A164LA08"/>
<proteinExistence type="predicted"/>
<evidence type="ECO:0000313" key="5">
    <source>
        <dbReference type="EMBL" id="KZM72173.1"/>
    </source>
</evidence>
<dbReference type="PANTHER" id="PTHR33204">
    <property type="entry name" value="TRANSCRIPTIONAL REGULATOR, MARR FAMILY"/>
    <property type="match status" value="1"/>
</dbReference>
<dbReference type="EMBL" id="LWGR01000009">
    <property type="protein sequence ID" value="KZM72173.1"/>
    <property type="molecule type" value="Genomic_DNA"/>
</dbReference>
<dbReference type="PANTHER" id="PTHR33204:SF18">
    <property type="entry name" value="TRANSCRIPTIONAL REGULATORY PROTEIN"/>
    <property type="match status" value="1"/>
</dbReference>
<dbReference type="InterPro" id="IPR036390">
    <property type="entry name" value="WH_DNA-bd_sf"/>
</dbReference>
<comment type="caution">
    <text evidence="5">The sequence shown here is derived from an EMBL/GenBank/DDBJ whole genome shotgun (WGS) entry which is preliminary data.</text>
</comment>
<dbReference type="SUPFAM" id="SSF46785">
    <property type="entry name" value="Winged helix' DNA-binding domain"/>
    <property type="match status" value="1"/>
</dbReference>
<accession>A0A164LA08</accession>
<evidence type="ECO:0000256" key="1">
    <source>
        <dbReference type="ARBA" id="ARBA00023015"/>
    </source>
</evidence>
<keyword evidence="2" id="KW-0238">DNA-binding</keyword>
<dbReference type="GO" id="GO:0003677">
    <property type="term" value="F:DNA binding"/>
    <property type="evidence" value="ECO:0007669"/>
    <property type="project" value="UniProtKB-KW"/>
</dbReference>
<organism evidence="5 6">
    <name type="scientific">Nocardia terpenica</name>
    <dbReference type="NCBI Taxonomy" id="455432"/>
    <lineage>
        <taxon>Bacteria</taxon>
        <taxon>Bacillati</taxon>
        <taxon>Actinomycetota</taxon>
        <taxon>Actinomycetes</taxon>
        <taxon>Mycobacteriales</taxon>
        <taxon>Nocardiaceae</taxon>
        <taxon>Nocardia</taxon>
    </lineage>
</organism>
<sequence length="179" mass="20159">MALGVRYPKQNCSLARALEAVGERWTMLILRDAFYGVRRFTDFADHLDISKAVLTQRLSMLIEQGILVRERSGGHDDYVLTERGRSLWPALYALMRWGEHQTDPPSAQRLFFHAECGTRVDAAGYCAPCRYSPGPEELEVHPGPGMRPGRTDAVSIAMRTPHRLLEPLDTRAHARGTTK</sequence>
<dbReference type="OrthoDB" id="5183359at2"/>
<dbReference type="RefSeq" id="WP_067592459.1">
    <property type="nucleotide sequence ID" value="NZ_JABMCZ010000001.1"/>
</dbReference>
<evidence type="ECO:0000259" key="4">
    <source>
        <dbReference type="PROSITE" id="PS51118"/>
    </source>
</evidence>
<keyword evidence="6" id="KW-1185">Reference proteome</keyword>
<dbReference type="InterPro" id="IPR002577">
    <property type="entry name" value="HTH_HxlR"/>
</dbReference>
<reference evidence="5 6" key="1">
    <citation type="submission" date="2016-04" db="EMBL/GenBank/DDBJ databases">
        <authorList>
            <person name="Evans L.H."/>
            <person name="Alamgir A."/>
            <person name="Owens N."/>
            <person name="Weber N.D."/>
            <person name="Virtaneva K."/>
            <person name="Barbian K."/>
            <person name="Babar A."/>
            <person name="Rosenke K."/>
        </authorList>
    </citation>
    <scope>NUCLEOTIDE SEQUENCE [LARGE SCALE GENOMIC DNA]</scope>
    <source>
        <strain evidence="5 6">IFM 0406</strain>
    </source>
</reference>
<dbReference type="STRING" id="455432.AWN90_36455"/>
<feature type="domain" description="HTH hxlR-type" evidence="4">
    <location>
        <begin position="12"/>
        <end position="106"/>
    </location>
</feature>
<name>A0A164LA08_9NOCA</name>
<keyword evidence="1" id="KW-0805">Transcription regulation</keyword>
<evidence type="ECO:0000256" key="2">
    <source>
        <dbReference type="ARBA" id="ARBA00023125"/>
    </source>
</evidence>
<gene>
    <name evidence="5" type="ORF">AWN90_36455</name>
</gene>
<protein>
    <submittedName>
        <fullName evidence="5">ArsR family transcriptional regulator</fullName>
    </submittedName>
</protein>
<dbReference type="PROSITE" id="PS51118">
    <property type="entry name" value="HTH_HXLR"/>
    <property type="match status" value="1"/>
</dbReference>
<dbReference type="Gene3D" id="1.10.10.10">
    <property type="entry name" value="Winged helix-like DNA-binding domain superfamily/Winged helix DNA-binding domain"/>
    <property type="match status" value="1"/>
</dbReference>
<evidence type="ECO:0000256" key="3">
    <source>
        <dbReference type="ARBA" id="ARBA00023163"/>
    </source>
</evidence>
<keyword evidence="3" id="KW-0804">Transcription</keyword>
<dbReference type="Pfam" id="PF01638">
    <property type="entry name" value="HxlR"/>
    <property type="match status" value="1"/>
</dbReference>
<evidence type="ECO:0000313" key="6">
    <source>
        <dbReference type="Proteomes" id="UP000076512"/>
    </source>
</evidence>
<dbReference type="InterPro" id="IPR036388">
    <property type="entry name" value="WH-like_DNA-bd_sf"/>
</dbReference>
<dbReference type="Proteomes" id="UP000076512">
    <property type="component" value="Unassembled WGS sequence"/>
</dbReference>